<dbReference type="OrthoDB" id="2287578at2759"/>
<evidence type="ECO:0000313" key="4">
    <source>
        <dbReference type="Proteomes" id="UP000078561"/>
    </source>
</evidence>
<dbReference type="InterPro" id="IPR022210">
    <property type="entry name" value="TF_GCR1-like"/>
</dbReference>
<dbReference type="InParanoid" id="A0A168PZ41"/>
<keyword evidence="4" id="KW-1185">Reference proteome</keyword>
<feature type="region of interest" description="Disordered" evidence="1">
    <location>
        <begin position="1"/>
        <end position="50"/>
    </location>
</feature>
<dbReference type="Proteomes" id="UP000078561">
    <property type="component" value="Unassembled WGS sequence"/>
</dbReference>
<feature type="domain" description="Transcription activator GCR1-like" evidence="2">
    <location>
        <begin position="49"/>
        <end position="89"/>
    </location>
</feature>
<evidence type="ECO:0000259" key="2">
    <source>
        <dbReference type="Pfam" id="PF12550"/>
    </source>
</evidence>
<organism evidence="3">
    <name type="scientific">Absidia glauca</name>
    <name type="common">Pin mould</name>
    <dbReference type="NCBI Taxonomy" id="4829"/>
    <lineage>
        <taxon>Eukaryota</taxon>
        <taxon>Fungi</taxon>
        <taxon>Fungi incertae sedis</taxon>
        <taxon>Mucoromycota</taxon>
        <taxon>Mucoromycotina</taxon>
        <taxon>Mucoromycetes</taxon>
        <taxon>Mucorales</taxon>
        <taxon>Cunninghamellaceae</taxon>
        <taxon>Absidia</taxon>
    </lineage>
</organism>
<name>A0A168PZ41_ABSGL</name>
<gene>
    <name evidence="3" type="primary">ABSGL_09043.1 scaffold 10677</name>
</gene>
<reference evidence="3" key="1">
    <citation type="submission" date="2016-04" db="EMBL/GenBank/DDBJ databases">
        <authorList>
            <person name="Evans L.H."/>
            <person name="Alamgir A."/>
            <person name="Owens N."/>
            <person name="Weber N.D."/>
            <person name="Virtaneva K."/>
            <person name="Barbian K."/>
            <person name="Babar A."/>
            <person name="Rosenke K."/>
        </authorList>
    </citation>
    <scope>NUCLEOTIDE SEQUENCE [LARGE SCALE GENOMIC DNA]</scope>
    <source>
        <strain evidence="3">CBS 101.48</strain>
    </source>
</reference>
<accession>A0A168PZ41</accession>
<evidence type="ECO:0000256" key="1">
    <source>
        <dbReference type="SAM" id="MobiDB-lite"/>
    </source>
</evidence>
<protein>
    <recommendedName>
        <fullName evidence="2">Transcription activator GCR1-like domain-containing protein</fullName>
    </recommendedName>
</protein>
<sequence length="89" mass="10307">MEDKSGAALRSLQHPRRNHQPVNINNHHQASLPLPQQQAPPSLPPPPLYRMSRGIKTITYRFREWCDGLAGGYPVKTLERQWGVKWRKD</sequence>
<dbReference type="AlphaFoldDB" id="A0A168PZ41"/>
<dbReference type="EMBL" id="LT554074">
    <property type="protein sequence ID" value="SAM03225.1"/>
    <property type="molecule type" value="Genomic_DNA"/>
</dbReference>
<dbReference type="Pfam" id="PF12550">
    <property type="entry name" value="GCR1_C"/>
    <property type="match status" value="1"/>
</dbReference>
<evidence type="ECO:0000313" key="3">
    <source>
        <dbReference type="EMBL" id="SAM03225.1"/>
    </source>
</evidence>
<feature type="compositionally biased region" description="Low complexity" evidence="1">
    <location>
        <begin position="29"/>
        <end position="40"/>
    </location>
</feature>
<proteinExistence type="predicted"/>